<organism evidence="2 3">
    <name type="scientific">Natrinema ejinorense</name>
    <dbReference type="NCBI Taxonomy" id="373386"/>
    <lineage>
        <taxon>Archaea</taxon>
        <taxon>Methanobacteriati</taxon>
        <taxon>Methanobacteriota</taxon>
        <taxon>Stenosarchaea group</taxon>
        <taxon>Halobacteria</taxon>
        <taxon>Halobacteriales</taxon>
        <taxon>Natrialbaceae</taxon>
        <taxon>Natrinema</taxon>
    </lineage>
</organism>
<evidence type="ECO:0000313" key="3">
    <source>
        <dbReference type="Proteomes" id="UP000219689"/>
    </source>
</evidence>
<keyword evidence="3" id="KW-1185">Reference proteome</keyword>
<evidence type="ECO:0000256" key="1">
    <source>
        <dbReference type="SAM" id="MobiDB-lite"/>
    </source>
</evidence>
<dbReference type="Proteomes" id="UP000219689">
    <property type="component" value="Unassembled WGS sequence"/>
</dbReference>
<name>A0A2A5QRF4_9EURY</name>
<accession>A0A2A5QRF4</accession>
<protein>
    <submittedName>
        <fullName evidence="2">Uncharacterized protein</fullName>
    </submittedName>
</protein>
<feature type="compositionally biased region" description="Basic and acidic residues" evidence="1">
    <location>
        <begin position="65"/>
        <end position="80"/>
    </location>
</feature>
<feature type="region of interest" description="Disordered" evidence="1">
    <location>
        <begin position="65"/>
        <end position="113"/>
    </location>
</feature>
<comment type="caution">
    <text evidence="2">The sequence shown here is derived from an EMBL/GenBank/DDBJ whole genome shotgun (WGS) entry which is preliminary data.</text>
</comment>
<sequence>MKTGELDDPGLSFQEFSDRVDEQRERLPVDDEGAALSVLQGADSSSPVEREFETTTDDLYNARQVHESRSERAQAIDESQKAPITTDFDEWADNPDELDFPGIDSTKDIGPTF</sequence>
<reference evidence="2 3" key="1">
    <citation type="submission" date="2017-09" db="EMBL/GenBank/DDBJ databases">
        <title>Genome sequences of Natrinema ejinorence JCM 13890T.</title>
        <authorList>
            <person name="Roh S.W."/>
            <person name="Kim Y.B."/>
            <person name="Kim J.Y."/>
        </authorList>
    </citation>
    <scope>NUCLEOTIDE SEQUENCE [LARGE SCALE GENOMIC DNA]</scope>
    <source>
        <strain evidence="2 3">JCM 13890</strain>
    </source>
</reference>
<feature type="compositionally biased region" description="Acidic residues" evidence="1">
    <location>
        <begin position="87"/>
        <end position="99"/>
    </location>
</feature>
<gene>
    <name evidence="2" type="ORF">CP557_02095</name>
</gene>
<evidence type="ECO:0000313" key="2">
    <source>
        <dbReference type="EMBL" id="PCR89431.1"/>
    </source>
</evidence>
<proteinExistence type="predicted"/>
<dbReference type="AlphaFoldDB" id="A0A2A5QRF4"/>
<dbReference type="EMBL" id="NXNI01000001">
    <property type="protein sequence ID" value="PCR89431.1"/>
    <property type="molecule type" value="Genomic_DNA"/>
</dbReference>